<dbReference type="EC" id="4.3.1.17" evidence="11"/>
<sequence length="466" mass="49292">MTISAVDIFSIGIGPSSSHTVGPMRAAKRFAEEFHPTNVRIELRGSLSSTGHGHGTDRASVLGLAGYEPVTVPLDIDPKPGAAVPTHGSITSIDGKEISFHIIFNDVALPEHPNGMIFTVLDENDEPTDQTETYFSVGGGFIQSASELKAAQDAPGETSGGVATQDQDVKVPWPFTNGAEMLDRCERSGMSISEIMMENEVALHGSEEFVNNHLDLVWDTMVECVEKGMRGRGILPGGLGVQRRCYALHQKLLRHENAERAGQLTAMEWVNLYAMAVNEENAAGGRVVTAPTNGAAGVIPAVMYYAKTYLPNFDREASRRFLLTAAAIGIVIKTNASISGAEVGCQGEVGSACAMAAAGLAELYDSTPAQVENAAEVALEHNLGLTCDPVGGLVQIPCIERNAIGAVKSINAARLARMGTGSHHVSLDDAVVTMKETGLDMMSKYKETSKGGLAVNIGLPVTITEC</sequence>
<dbReference type="InterPro" id="IPR005130">
    <property type="entry name" value="Ser_deHydtase-like_asu"/>
</dbReference>
<dbReference type="InterPro" id="IPR005131">
    <property type="entry name" value="Ser_deHydtase_bsu"/>
</dbReference>
<feature type="domain" description="Serine dehydratase-like alpha subunit" evidence="12">
    <location>
        <begin position="188"/>
        <end position="454"/>
    </location>
</feature>
<name>A0A7T4JUB4_9CORY</name>
<protein>
    <recommendedName>
        <fullName evidence="11">L-serine dehydratase</fullName>
        <ecNumber evidence="11">4.3.1.17</ecNumber>
    </recommendedName>
</protein>
<evidence type="ECO:0000256" key="6">
    <source>
        <dbReference type="ARBA" id="ARBA00022723"/>
    </source>
</evidence>
<reference evidence="14 16" key="1">
    <citation type="submission" date="2020-12" db="EMBL/GenBank/DDBJ databases">
        <title>FDA dAtabase for Regulatory Grade micrObial Sequences (FDA-ARGOS): Supporting development and validation of Infectious Disease Dx tests.</title>
        <authorList>
            <person name="Sproer C."/>
            <person name="Gronow S."/>
            <person name="Severitt S."/>
            <person name="Schroder I."/>
            <person name="Tallon L."/>
            <person name="Sadzewicz L."/>
            <person name="Zhao X."/>
            <person name="Boylan J."/>
            <person name="Ott S."/>
            <person name="Bowen H."/>
            <person name="Vavikolanu K."/>
            <person name="Mehta A."/>
            <person name="Aluvathingal J."/>
            <person name="Nadendla S."/>
            <person name="Lowell S."/>
            <person name="Myers T."/>
            <person name="Yan Y."/>
            <person name="Sichtig H."/>
        </authorList>
    </citation>
    <scope>NUCLEOTIDE SEQUENCE [LARGE SCALE GENOMIC DNA]</scope>
    <source>
        <strain evidence="14 16">FDAARGOS_1053</strain>
        <strain evidence="15">FDAARGOS_1191</strain>
    </source>
</reference>
<dbReference type="RefSeq" id="WP_005389892.1">
    <property type="nucleotide sequence ID" value="NZ_CP066007.1"/>
</dbReference>
<dbReference type="InterPro" id="IPR004644">
    <property type="entry name" value="Fe-S_L-Ser_mono"/>
</dbReference>
<feature type="domain" description="Serine dehydratase beta chain" evidence="13">
    <location>
        <begin position="4"/>
        <end position="145"/>
    </location>
</feature>
<comment type="cofactor">
    <cofactor evidence="1 11">
        <name>[4Fe-4S] cluster</name>
        <dbReference type="ChEBI" id="CHEBI:49883"/>
    </cofactor>
</comment>
<evidence type="ECO:0000256" key="1">
    <source>
        <dbReference type="ARBA" id="ARBA00001966"/>
    </source>
</evidence>
<dbReference type="EMBL" id="CP066007">
    <property type="protein sequence ID" value="QQB45646.1"/>
    <property type="molecule type" value="Genomic_DNA"/>
</dbReference>
<gene>
    <name evidence="14" type="ORF">I6I10_09055</name>
    <name evidence="15" type="ORF">I6J21_07085</name>
</gene>
<evidence type="ECO:0000256" key="2">
    <source>
        <dbReference type="ARBA" id="ARBA00004742"/>
    </source>
</evidence>
<dbReference type="GeneID" id="92760171"/>
<keyword evidence="8 11" id="KW-0411">Iron-sulfur</keyword>
<dbReference type="Pfam" id="PF03313">
    <property type="entry name" value="SDH_alpha"/>
    <property type="match status" value="1"/>
</dbReference>
<evidence type="ECO:0000256" key="4">
    <source>
        <dbReference type="ARBA" id="ARBA00022432"/>
    </source>
</evidence>
<dbReference type="GO" id="GO:0003941">
    <property type="term" value="F:L-serine ammonia-lyase activity"/>
    <property type="evidence" value="ECO:0007669"/>
    <property type="project" value="UniProtKB-UniRule"/>
</dbReference>
<organism evidence="14 16">
    <name type="scientific">Corynebacterium glucuronolyticum</name>
    <dbReference type="NCBI Taxonomy" id="39791"/>
    <lineage>
        <taxon>Bacteria</taxon>
        <taxon>Bacillati</taxon>
        <taxon>Actinomycetota</taxon>
        <taxon>Actinomycetes</taxon>
        <taxon>Mycobacteriales</taxon>
        <taxon>Corynebacteriaceae</taxon>
        <taxon>Corynebacterium</taxon>
    </lineage>
</organism>
<evidence type="ECO:0000256" key="7">
    <source>
        <dbReference type="ARBA" id="ARBA00023004"/>
    </source>
</evidence>
<dbReference type="NCBIfam" id="TIGR00720">
    <property type="entry name" value="sda_mono"/>
    <property type="match status" value="1"/>
</dbReference>
<dbReference type="GO" id="GO:0006094">
    <property type="term" value="P:gluconeogenesis"/>
    <property type="evidence" value="ECO:0007669"/>
    <property type="project" value="UniProtKB-KW"/>
</dbReference>
<dbReference type="GO" id="GO:0046872">
    <property type="term" value="F:metal ion binding"/>
    <property type="evidence" value="ECO:0007669"/>
    <property type="project" value="UniProtKB-KW"/>
</dbReference>
<evidence type="ECO:0000313" key="14">
    <source>
        <dbReference type="EMBL" id="QQB45646.1"/>
    </source>
</evidence>
<comment type="catalytic activity">
    <reaction evidence="10 11">
        <text>L-serine = pyruvate + NH4(+)</text>
        <dbReference type="Rhea" id="RHEA:19169"/>
        <dbReference type="ChEBI" id="CHEBI:15361"/>
        <dbReference type="ChEBI" id="CHEBI:28938"/>
        <dbReference type="ChEBI" id="CHEBI:33384"/>
        <dbReference type="EC" id="4.3.1.17"/>
    </reaction>
</comment>
<dbReference type="EMBL" id="CP069534">
    <property type="protein sequence ID" value="QRP69600.1"/>
    <property type="molecule type" value="Genomic_DNA"/>
</dbReference>
<accession>A0A7T4JUB4</accession>
<dbReference type="OrthoDB" id="9805537at2"/>
<dbReference type="SUPFAM" id="SSF143548">
    <property type="entry name" value="Serine metabolism enzymes domain"/>
    <property type="match status" value="1"/>
</dbReference>
<comment type="similarity">
    <text evidence="3 11">Belongs to the iron-sulfur dependent L-serine dehydratase family.</text>
</comment>
<dbReference type="Pfam" id="PF03315">
    <property type="entry name" value="SDH_beta"/>
    <property type="match status" value="1"/>
</dbReference>
<dbReference type="PANTHER" id="PTHR30182">
    <property type="entry name" value="L-SERINE DEHYDRATASE"/>
    <property type="match status" value="1"/>
</dbReference>
<keyword evidence="5 11" id="KW-0004">4Fe-4S</keyword>
<evidence type="ECO:0000256" key="5">
    <source>
        <dbReference type="ARBA" id="ARBA00022485"/>
    </source>
</evidence>
<dbReference type="AlphaFoldDB" id="A0A7T4JUB4"/>
<dbReference type="PANTHER" id="PTHR30182:SF1">
    <property type="entry name" value="L-SERINE DEHYDRATASE 1"/>
    <property type="match status" value="1"/>
</dbReference>
<dbReference type="Gene3D" id="3.30.1330.90">
    <property type="entry name" value="D-3-phosphoglycerate dehydrogenase, domain 3"/>
    <property type="match status" value="1"/>
</dbReference>
<comment type="pathway">
    <text evidence="2">Carbohydrate biosynthesis; gluconeogenesis.</text>
</comment>
<dbReference type="InterPro" id="IPR029009">
    <property type="entry name" value="ASB_dom_sf"/>
</dbReference>
<dbReference type="GO" id="GO:0051539">
    <property type="term" value="F:4 iron, 4 sulfur cluster binding"/>
    <property type="evidence" value="ECO:0007669"/>
    <property type="project" value="UniProtKB-UniRule"/>
</dbReference>
<dbReference type="Proteomes" id="UP000617681">
    <property type="component" value="Chromosome"/>
</dbReference>
<evidence type="ECO:0000259" key="13">
    <source>
        <dbReference type="Pfam" id="PF03315"/>
    </source>
</evidence>
<evidence type="ECO:0000259" key="12">
    <source>
        <dbReference type="Pfam" id="PF03313"/>
    </source>
</evidence>
<evidence type="ECO:0000256" key="9">
    <source>
        <dbReference type="ARBA" id="ARBA00023239"/>
    </source>
</evidence>
<evidence type="ECO:0000256" key="11">
    <source>
        <dbReference type="RuleBase" id="RU366059"/>
    </source>
</evidence>
<keyword evidence="6 11" id="KW-0479">Metal-binding</keyword>
<keyword evidence="7 11" id="KW-0408">Iron</keyword>
<dbReference type="InterPro" id="IPR051318">
    <property type="entry name" value="Fe-S_L-Ser"/>
</dbReference>
<proteinExistence type="inferred from homology"/>
<evidence type="ECO:0000256" key="10">
    <source>
        <dbReference type="ARBA" id="ARBA00049406"/>
    </source>
</evidence>
<evidence type="ECO:0000313" key="15">
    <source>
        <dbReference type="EMBL" id="QRP69600.1"/>
    </source>
</evidence>
<keyword evidence="4 11" id="KW-0312">Gluconeogenesis</keyword>
<dbReference type="Proteomes" id="UP000596145">
    <property type="component" value="Chromosome"/>
</dbReference>
<evidence type="ECO:0000256" key="8">
    <source>
        <dbReference type="ARBA" id="ARBA00023014"/>
    </source>
</evidence>
<evidence type="ECO:0000256" key="3">
    <source>
        <dbReference type="ARBA" id="ARBA00008636"/>
    </source>
</evidence>
<evidence type="ECO:0000313" key="16">
    <source>
        <dbReference type="Proteomes" id="UP000596145"/>
    </source>
</evidence>
<keyword evidence="9 11" id="KW-0456">Lyase</keyword>